<dbReference type="EMBL" id="OZ037951">
    <property type="protein sequence ID" value="CAL1714153.1"/>
    <property type="molecule type" value="Genomic_DNA"/>
</dbReference>
<dbReference type="Pfam" id="PF00995">
    <property type="entry name" value="Sec1"/>
    <property type="match status" value="2"/>
</dbReference>
<dbReference type="InterPro" id="IPR001619">
    <property type="entry name" value="Sec1-like"/>
</dbReference>
<evidence type="ECO:0000256" key="2">
    <source>
        <dbReference type="SAM" id="MobiDB-lite"/>
    </source>
</evidence>
<protein>
    <recommendedName>
        <fullName evidence="5">Sec1-like protein</fullName>
    </recommendedName>
</protein>
<evidence type="ECO:0000313" key="4">
    <source>
        <dbReference type="Proteomes" id="UP001497453"/>
    </source>
</evidence>
<dbReference type="Proteomes" id="UP001497453">
    <property type="component" value="Chromosome 8"/>
</dbReference>
<dbReference type="PIRSF" id="PIRSF005715">
    <property type="entry name" value="VPS45_Sec1"/>
    <property type="match status" value="1"/>
</dbReference>
<gene>
    <name evidence="3" type="ORF">GFSPODELE1_LOCUS9638</name>
</gene>
<accession>A0ABP1E274</accession>
<dbReference type="InterPro" id="IPR043154">
    <property type="entry name" value="Sec-1-like_dom1"/>
</dbReference>
<feature type="region of interest" description="Disordered" evidence="2">
    <location>
        <begin position="578"/>
        <end position="644"/>
    </location>
</feature>
<dbReference type="Gene3D" id="1.25.40.60">
    <property type="match status" value="1"/>
</dbReference>
<comment type="similarity">
    <text evidence="1">Belongs to the STXBP/unc-18/SEC1 family.</text>
</comment>
<dbReference type="InterPro" id="IPR043127">
    <property type="entry name" value="Sec-1-like_dom3a"/>
</dbReference>
<organism evidence="3 4">
    <name type="scientific">Somion occarium</name>
    <dbReference type="NCBI Taxonomy" id="3059160"/>
    <lineage>
        <taxon>Eukaryota</taxon>
        <taxon>Fungi</taxon>
        <taxon>Dikarya</taxon>
        <taxon>Basidiomycota</taxon>
        <taxon>Agaricomycotina</taxon>
        <taxon>Agaricomycetes</taxon>
        <taxon>Polyporales</taxon>
        <taxon>Cerrenaceae</taxon>
        <taxon>Somion</taxon>
    </lineage>
</organism>
<sequence length="644" mass="73408">MTSLITTVRTKFLEAIRSVNPPGKWKILVVDEHSQALLSSVLKQFDILEENVTVIESITSHRDPQPQLEAVYILMPTTQNVERIIRDYSNGRQQYAGAHLFFIDRLSEQLFDQLASSPAEPFLKGLQDLYLNFWAIESNTFSLKQPGSFFSIYSPPRSDNAFKASRDHLEEELRFSSKMIANVCISMNEYPFIRYYVPSHHAPLGALKPHAATRPAPPPSEPTSRWRTNLARGAQAREYESVEGDFVAKVLAFMVQDTLDEYKKANPDFPKPSDPARPRSTLIITDRSMDVTAAFLHEFTYQAMANDLLPIDDGTKYTYKFQTAIGAYEDKTATLSDSDNVWTQIRHMHMREAIDKLMADFNQFMQDNAGFKGEGAASLNDMKDMLANLPQYQEQREKFSLHLNMAQECMDTFERDRLTDVATVEQNCATGLTPEGKTPKTLVEQMVPLLDSRDLHNSNKVRIISLYIQYRDGVPDEDRRRLYQHARLSLADQDNKQRLFVFIAGGMTYSEIREAYLLSKSLNKDIYIGSTHVMTPRHFIDDLRVLDLGGVGSRALPNGIGPLAERKRTYQEYYDQRYFSRDPPPRPALPAQPKPDHKGSKIRPSPVPSQAPSQASQISDTPSQGSSYYGEEKEKKKKRGFFHF</sequence>
<keyword evidence="4" id="KW-1185">Reference proteome</keyword>
<dbReference type="SUPFAM" id="SSF56815">
    <property type="entry name" value="Sec1/munc18-like (SM) proteins"/>
    <property type="match status" value="1"/>
</dbReference>
<feature type="compositionally biased region" description="Basic residues" evidence="2">
    <location>
        <begin position="635"/>
        <end position="644"/>
    </location>
</feature>
<feature type="compositionally biased region" description="Polar residues" evidence="2">
    <location>
        <begin position="618"/>
        <end position="627"/>
    </location>
</feature>
<dbReference type="InterPro" id="IPR036045">
    <property type="entry name" value="Sec1-like_sf"/>
</dbReference>
<dbReference type="Gene3D" id="3.40.50.1910">
    <property type="match status" value="1"/>
</dbReference>
<evidence type="ECO:0008006" key="5">
    <source>
        <dbReference type="Google" id="ProtNLM"/>
    </source>
</evidence>
<dbReference type="Gene3D" id="3.90.830.10">
    <property type="entry name" value="Syntaxin Binding Protein 1, Chain A, domain 2"/>
    <property type="match status" value="1"/>
</dbReference>
<dbReference type="PANTHER" id="PTHR11679">
    <property type="entry name" value="VESICLE PROTEIN SORTING-ASSOCIATED"/>
    <property type="match status" value="1"/>
</dbReference>
<evidence type="ECO:0000256" key="1">
    <source>
        <dbReference type="ARBA" id="ARBA00009884"/>
    </source>
</evidence>
<proteinExistence type="inferred from homology"/>
<name>A0ABP1E274_9APHY</name>
<dbReference type="Gene3D" id="3.40.50.2060">
    <property type="match status" value="1"/>
</dbReference>
<feature type="compositionally biased region" description="Low complexity" evidence="2">
    <location>
        <begin position="608"/>
        <end position="617"/>
    </location>
</feature>
<dbReference type="InterPro" id="IPR027482">
    <property type="entry name" value="Sec1-like_dom2"/>
</dbReference>
<evidence type="ECO:0000313" key="3">
    <source>
        <dbReference type="EMBL" id="CAL1714153.1"/>
    </source>
</evidence>
<reference evidence="4" key="1">
    <citation type="submission" date="2024-04" db="EMBL/GenBank/DDBJ databases">
        <authorList>
            <person name="Shaw F."/>
            <person name="Minotto A."/>
        </authorList>
    </citation>
    <scope>NUCLEOTIDE SEQUENCE [LARGE SCALE GENOMIC DNA]</scope>
</reference>